<dbReference type="NCBIfam" id="TIGR00147">
    <property type="entry name" value="YegS/Rv2252/BmrU family lipid kinase"/>
    <property type="match status" value="1"/>
</dbReference>
<evidence type="ECO:0000256" key="8">
    <source>
        <dbReference type="ARBA" id="ARBA00023098"/>
    </source>
</evidence>
<keyword evidence="8" id="KW-0443">Lipid metabolism</keyword>
<dbReference type="Proteomes" id="UP000251213">
    <property type="component" value="Unassembled WGS sequence"/>
</dbReference>
<dbReference type="AlphaFoldDB" id="A0A364K7P5"/>
<dbReference type="InterPro" id="IPR005218">
    <property type="entry name" value="Diacylglycerol/lipid_kinase"/>
</dbReference>
<reference evidence="12 13" key="1">
    <citation type="submission" date="2018-06" db="EMBL/GenBank/DDBJ databases">
        <title>Thermoflavimicrobium daqus sp. nov., a thermophilic microbe isolated from Moutai-flavour Daqu.</title>
        <authorList>
            <person name="Wang X."/>
            <person name="Zhou H."/>
        </authorList>
    </citation>
    <scope>NUCLEOTIDE SEQUENCE [LARGE SCALE GENOMIC DNA]</scope>
    <source>
        <strain evidence="12 13">FBKL4.011</strain>
    </source>
</reference>
<reference evidence="12 13" key="2">
    <citation type="submission" date="2018-06" db="EMBL/GenBank/DDBJ databases">
        <authorList>
            <person name="Zhirakovskaya E."/>
        </authorList>
    </citation>
    <scope>NUCLEOTIDE SEQUENCE [LARGE SCALE GENOMIC DNA]</scope>
    <source>
        <strain evidence="12 13">FBKL4.011</strain>
    </source>
</reference>
<dbReference type="Pfam" id="PF00781">
    <property type="entry name" value="DAGK_cat"/>
    <property type="match status" value="1"/>
</dbReference>
<sequence length="289" mass="32554">MRLFIVNQGSGRGRGKKVWNKIEPILKERQIAYQVEFTKYPKHATEIVKAVNHTNLQAVIAIGGDGTLHEVGNGLVGTEIPLGYIPAGSGNDFARAEKISLDPLEALERILAHQVRKIDTAKLGQKMMIGFTGIGLDALVADTANKSVLKKLFRKFIYLFIMIRCLWTYRPSHVTITVDGQTYHYDGIWLIAINNTPFYGGGMQICPQAQNDDGWLDICCVKYCRRRTLLRVFPRVYQGTHIDHPYVSIYRGKEIRVQSEQPLTIHVDGEIYGSTPLDMTIQPQSLLVL</sequence>
<feature type="domain" description="DAGKc" evidence="11">
    <location>
        <begin position="1"/>
        <end position="127"/>
    </location>
</feature>
<evidence type="ECO:0000313" key="13">
    <source>
        <dbReference type="Proteomes" id="UP000251213"/>
    </source>
</evidence>
<dbReference type="PANTHER" id="PTHR12358:SF54">
    <property type="entry name" value="SPHINGOSINE KINASE RELATED PROTEIN"/>
    <property type="match status" value="1"/>
</dbReference>
<keyword evidence="7" id="KW-0067">ATP-binding</keyword>
<proteinExistence type="inferred from homology"/>
<evidence type="ECO:0000256" key="4">
    <source>
        <dbReference type="ARBA" id="ARBA00022679"/>
    </source>
</evidence>
<evidence type="ECO:0000256" key="3">
    <source>
        <dbReference type="ARBA" id="ARBA00022516"/>
    </source>
</evidence>
<accession>A0A364K7P5</accession>
<keyword evidence="4" id="KW-0808">Transferase</keyword>
<evidence type="ECO:0000313" key="12">
    <source>
        <dbReference type="EMBL" id="RAL26298.1"/>
    </source>
</evidence>
<dbReference type="SMART" id="SM00046">
    <property type="entry name" value="DAGKc"/>
    <property type="match status" value="1"/>
</dbReference>
<evidence type="ECO:0000256" key="6">
    <source>
        <dbReference type="ARBA" id="ARBA00022777"/>
    </source>
</evidence>
<protein>
    <submittedName>
        <fullName evidence="12">Lipid kinase</fullName>
    </submittedName>
</protein>
<evidence type="ECO:0000256" key="9">
    <source>
        <dbReference type="ARBA" id="ARBA00023209"/>
    </source>
</evidence>
<dbReference type="RefSeq" id="WP_113657983.1">
    <property type="nucleotide sequence ID" value="NZ_KZ845664.1"/>
</dbReference>
<dbReference type="GO" id="GO:0005524">
    <property type="term" value="F:ATP binding"/>
    <property type="evidence" value="ECO:0007669"/>
    <property type="project" value="UniProtKB-KW"/>
</dbReference>
<dbReference type="PROSITE" id="PS50146">
    <property type="entry name" value="DAGK"/>
    <property type="match status" value="1"/>
</dbReference>
<dbReference type="GO" id="GO:0008654">
    <property type="term" value="P:phospholipid biosynthetic process"/>
    <property type="evidence" value="ECO:0007669"/>
    <property type="project" value="UniProtKB-KW"/>
</dbReference>
<comment type="cofactor">
    <cofactor evidence="1">
        <name>Mg(2+)</name>
        <dbReference type="ChEBI" id="CHEBI:18420"/>
    </cofactor>
</comment>
<dbReference type="InterPro" id="IPR045540">
    <property type="entry name" value="YegS/DAGK_C"/>
</dbReference>
<comment type="caution">
    <text evidence="12">The sequence shown here is derived from an EMBL/GenBank/DDBJ whole genome shotgun (WGS) entry which is preliminary data.</text>
</comment>
<dbReference type="GO" id="GO:0016301">
    <property type="term" value="F:kinase activity"/>
    <property type="evidence" value="ECO:0007669"/>
    <property type="project" value="UniProtKB-KW"/>
</dbReference>
<name>A0A364K7P5_9BACL</name>
<dbReference type="OrthoDB" id="9786026at2"/>
<keyword evidence="10" id="KW-1208">Phospholipid metabolism</keyword>
<dbReference type="EMBL" id="QJKK01000002">
    <property type="protein sequence ID" value="RAL26298.1"/>
    <property type="molecule type" value="Genomic_DNA"/>
</dbReference>
<dbReference type="PANTHER" id="PTHR12358">
    <property type="entry name" value="SPHINGOSINE KINASE"/>
    <property type="match status" value="1"/>
</dbReference>
<keyword evidence="9" id="KW-0594">Phospholipid biosynthesis</keyword>
<gene>
    <name evidence="12" type="ORF">DL897_04700</name>
</gene>
<evidence type="ECO:0000256" key="10">
    <source>
        <dbReference type="ARBA" id="ARBA00023264"/>
    </source>
</evidence>
<organism evidence="12 13">
    <name type="scientific">Thermoflavimicrobium daqui</name>
    <dbReference type="NCBI Taxonomy" id="2137476"/>
    <lineage>
        <taxon>Bacteria</taxon>
        <taxon>Bacillati</taxon>
        <taxon>Bacillota</taxon>
        <taxon>Bacilli</taxon>
        <taxon>Bacillales</taxon>
        <taxon>Thermoactinomycetaceae</taxon>
        <taxon>Thermoflavimicrobium</taxon>
    </lineage>
</organism>
<dbReference type="InterPro" id="IPR050187">
    <property type="entry name" value="Lipid_Phosphate_FormReg"/>
</dbReference>
<keyword evidence="3" id="KW-0444">Lipid biosynthesis</keyword>
<dbReference type="Gene3D" id="2.60.200.40">
    <property type="match status" value="1"/>
</dbReference>
<dbReference type="SUPFAM" id="SSF111331">
    <property type="entry name" value="NAD kinase/diacylglycerol kinase-like"/>
    <property type="match status" value="1"/>
</dbReference>
<evidence type="ECO:0000259" key="11">
    <source>
        <dbReference type="PROSITE" id="PS50146"/>
    </source>
</evidence>
<evidence type="ECO:0000256" key="1">
    <source>
        <dbReference type="ARBA" id="ARBA00001946"/>
    </source>
</evidence>
<dbReference type="InterPro" id="IPR001206">
    <property type="entry name" value="Diacylglycerol_kinase_cat_dom"/>
</dbReference>
<dbReference type="Pfam" id="PF19279">
    <property type="entry name" value="YegS_C"/>
    <property type="match status" value="1"/>
</dbReference>
<comment type="similarity">
    <text evidence="2">Belongs to the diacylglycerol/lipid kinase family.</text>
</comment>
<dbReference type="InterPro" id="IPR016064">
    <property type="entry name" value="NAD/diacylglycerol_kinase_sf"/>
</dbReference>
<evidence type="ECO:0000256" key="5">
    <source>
        <dbReference type="ARBA" id="ARBA00022741"/>
    </source>
</evidence>
<dbReference type="InterPro" id="IPR017438">
    <property type="entry name" value="ATP-NAD_kinase_N"/>
</dbReference>
<evidence type="ECO:0000256" key="2">
    <source>
        <dbReference type="ARBA" id="ARBA00005983"/>
    </source>
</evidence>
<keyword evidence="5" id="KW-0547">Nucleotide-binding</keyword>
<dbReference type="Gene3D" id="3.40.50.10330">
    <property type="entry name" value="Probable inorganic polyphosphate/atp-NAD kinase, domain 1"/>
    <property type="match status" value="1"/>
</dbReference>
<keyword evidence="6 12" id="KW-0418">Kinase</keyword>
<keyword evidence="13" id="KW-1185">Reference proteome</keyword>
<evidence type="ECO:0000256" key="7">
    <source>
        <dbReference type="ARBA" id="ARBA00022840"/>
    </source>
</evidence>